<reference evidence="2" key="1">
    <citation type="submission" date="2020-01" db="EMBL/GenBank/DDBJ databases">
        <title>Development of genomics and gene disruption for Polysphondylium violaceum indicates a role for the polyketide synthase stlB in stalk morphogenesis.</title>
        <authorList>
            <person name="Narita B."/>
            <person name="Kawabe Y."/>
            <person name="Kin K."/>
            <person name="Saito T."/>
            <person name="Gibbs R."/>
            <person name="Kuspa A."/>
            <person name="Muzny D."/>
            <person name="Queller D."/>
            <person name="Richards S."/>
            <person name="Strassman J."/>
            <person name="Sucgang R."/>
            <person name="Worley K."/>
            <person name="Schaap P."/>
        </authorList>
    </citation>
    <scope>NUCLEOTIDE SEQUENCE</scope>
    <source>
        <strain evidence="2">QSvi11</strain>
    </source>
</reference>
<feature type="compositionally biased region" description="Polar residues" evidence="1">
    <location>
        <begin position="450"/>
        <end position="471"/>
    </location>
</feature>
<proteinExistence type="predicted"/>
<comment type="caution">
    <text evidence="2">The sequence shown here is derived from an EMBL/GenBank/DDBJ whole genome shotgun (WGS) entry which is preliminary data.</text>
</comment>
<dbReference type="AlphaFoldDB" id="A0A8J4UZP6"/>
<sequence length="509" mass="57632">MYGLAGSHEKGFIGIDVSDPDHWRGAWIQHSFPRFPVIINKRRGVSFVPPLKYRFSKKLKAAVPYLGWYRGYAFFNSNLLAKMNLDNKKGDINNNNNSDNDDDFSNGEKNTIDSQIDKLNNIINTYRFGEDIYFRAALYDGGTRSQHAFCVSINHGENFAGFFQYMSMLSDDFLNGMPQNLVQLFQNFEYDFDPYAKPVDDGLYIDGTKVKNLLDGVTPLPTANYLGQVGSRIFNFNLVPNDPDYKDPNQNLFYMKINTAASQKNDVWKTMALCTPGVDPEPCLNRPAAGQLEPFTVATWVKDNGDQWWHGIFTTPTFLIKNLDFGGGVRGSHKWTGNTILEHSKIGWRHRVPDEARGDTPELWNVCFSGGNLIPQRLKSIKSSVLVCFKSDALRLFLNRLVAPGHENMTAIKQSSKFKKGATIRLSILLDQAGLEKATSTGRVRREPQRYNSHSSGTRKSRPETINTPNKSPRFEKVLKELQDLTQSAIQEMEVLVPQAHYDLAINHL</sequence>
<keyword evidence="3" id="KW-1185">Reference proteome</keyword>
<dbReference type="EMBL" id="AJWJ01001182">
    <property type="protein sequence ID" value="KAF2068132.1"/>
    <property type="molecule type" value="Genomic_DNA"/>
</dbReference>
<accession>A0A8J4UZP6</accession>
<dbReference type="Proteomes" id="UP000695562">
    <property type="component" value="Unassembled WGS sequence"/>
</dbReference>
<evidence type="ECO:0000313" key="3">
    <source>
        <dbReference type="Proteomes" id="UP000695562"/>
    </source>
</evidence>
<feature type="region of interest" description="Disordered" evidence="1">
    <location>
        <begin position="439"/>
        <end position="473"/>
    </location>
</feature>
<organism evidence="2 3">
    <name type="scientific">Polysphondylium violaceum</name>
    <dbReference type="NCBI Taxonomy" id="133409"/>
    <lineage>
        <taxon>Eukaryota</taxon>
        <taxon>Amoebozoa</taxon>
        <taxon>Evosea</taxon>
        <taxon>Eumycetozoa</taxon>
        <taxon>Dictyostelia</taxon>
        <taxon>Dictyosteliales</taxon>
        <taxon>Dictyosteliaceae</taxon>
        <taxon>Polysphondylium</taxon>
    </lineage>
</organism>
<name>A0A8J4UZP6_9MYCE</name>
<protein>
    <submittedName>
        <fullName evidence="2">Uncharacterized protein</fullName>
    </submittedName>
</protein>
<evidence type="ECO:0000256" key="1">
    <source>
        <dbReference type="SAM" id="MobiDB-lite"/>
    </source>
</evidence>
<gene>
    <name evidence="2" type="ORF">CYY_010542</name>
</gene>
<evidence type="ECO:0000313" key="2">
    <source>
        <dbReference type="EMBL" id="KAF2068132.1"/>
    </source>
</evidence>